<accession>A0A1I1G8P9</accession>
<dbReference type="AlphaFoldDB" id="A0A1I1G8P9"/>
<keyword evidence="1" id="KW-1133">Transmembrane helix</keyword>
<evidence type="ECO:0000313" key="3">
    <source>
        <dbReference type="Proteomes" id="UP000198598"/>
    </source>
</evidence>
<protein>
    <submittedName>
        <fullName evidence="2">Uncharacterized protein</fullName>
    </submittedName>
</protein>
<proteinExistence type="predicted"/>
<organism evidence="2 3">
    <name type="scientific">Spirosoma endophyticum</name>
    <dbReference type="NCBI Taxonomy" id="662367"/>
    <lineage>
        <taxon>Bacteria</taxon>
        <taxon>Pseudomonadati</taxon>
        <taxon>Bacteroidota</taxon>
        <taxon>Cytophagia</taxon>
        <taxon>Cytophagales</taxon>
        <taxon>Cytophagaceae</taxon>
        <taxon>Spirosoma</taxon>
    </lineage>
</organism>
<evidence type="ECO:0000313" key="2">
    <source>
        <dbReference type="EMBL" id="SFC07935.1"/>
    </source>
</evidence>
<sequence>MRSIAWQSIDSVRHAIKRKLYFAVVLRFPFFLKAITTNHVMTARGIVRVIQESKSRKSSPTNAEISPKRLTTANRVGMAQTCQKLFLIFLFILYAKAYDFGLFQLLTIYFLPTDFHPGNLCFGRFISGKPQIQAAT</sequence>
<dbReference type="Proteomes" id="UP000198598">
    <property type="component" value="Unassembled WGS sequence"/>
</dbReference>
<keyword evidence="1" id="KW-0472">Membrane</keyword>
<feature type="transmembrane region" description="Helical" evidence="1">
    <location>
        <begin position="85"/>
        <end position="110"/>
    </location>
</feature>
<evidence type="ECO:0000256" key="1">
    <source>
        <dbReference type="SAM" id="Phobius"/>
    </source>
</evidence>
<dbReference type="STRING" id="662367.SAMN05216167_101409"/>
<reference evidence="2 3" key="1">
    <citation type="submission" date="2016-10" db="EMBL/GenBank/DDBJ databases">
        <authorList>
            <person name="de Groot N.N."/>
        </authorList>
    </citation>
    <scope>NUCLEOTIDE SEQUENCE [LARGE SCALE GENOMIC DNA]</scope>
    <source>
        <strain evidence="2 3">DSM 26130</strain>
    </source>
</reference>
<dbReference type="EMBL" id="FOLQ01000001">
    <property type="protein sequence ID" value="SFC07935.1"/>
    <property type="molecule type" value="Genomic_DNA"/>
</dbReference>
<name>A0A1I1G8P9_9BACT</name>
<keyword evidence="3" id="KW-1185">Reference proteome</keyword>
<gene>
    <name evidence="2" type="ORF">SAMN05216167_101409</name>
</gene>
<keyword evidence="1" id="KW-0812">Transmembrane</keyword>